<keyword evidence="3 13" id="KW-0540">Nuclease</keyword>
<feature type="region of interest" description="Disordered" evidence="14">
    <location>
        <begin position="449"/>
        <end position="484"/>
    </location>
</feature>
<evidence type="ECO:0000256" key="8">
    <source>
        <dbReference type="ARBA" id="ARBA00022842"/>
    </source>
</evidence>
<keyword evidence="6 13" id="KW-0378">Hydrolase</keyword>
<dbReference type="FunFam" id="3.40.50.1010:FF:000002">
    <property type="entry name" value="Exonuclease 1, putative"/>
    <property type="match status" value="1"/>
</dbReference>
<evidence type="ECO:0000256" key="10">
    <source>
        <dbReference type="ARBA" id="ARBA00023125"/>
    </source>
</evidence>
<evidence type="ECO:0000313" key="18">
    <source>
        <dbReference type="Proteomes" id="UP000319731"/>
    </source>
</evidence>
<dbReference type="CDD" id="cd09857">
    <property type="entry name" value="PIN_EXO1"/>
    <property type="match status" value="1"/>
</dbReference>
<dbReference type="GO" id="GO:0006298">
    <property type="term" value="P:mismatch repair"/>
    <property type="evidence" value="ECO:0007669"/>
    <property type="project" value="TreeGrafter"/>
</dbReference>
<dbReference type="InterPro" id="IPR006086">
    <property type="entry name" value="XPG-I_dom"/>
</dbReference>
<dbReference type="GO" id="GO:0046872">
    <property type="term" value="F:metal ion binding"/>
    <property type="evidence" value="ECO:0007669"/>
    <property type="project" value="UniProtKB-UniRule"/>
</dbReference>
<feature type="compositionally biased region" description="Basic and acidic residues" evidence="14">
    <location>
        <begin position="453"/>
        <end position="482"/>
    </location>
</feature>
<dbReference type="OrthoDB" id="26491at2759"/>
<dbReference type="RefSeq" id="XP_031025483.1">
    <property type="nucleotide sequence ID" value="XM_031168545.1"/>
</dbReference>
<dbReference type="GO" id="GO:0017108">
    <property type="term" value="F:5'-flap endonuclease activity"/>
    <property type="evidence" value="ECO:0007669"/>
    <property type="project" value="TreeGrafter"/>
</dbReference>
<feature type="domain" description="XPG N-terminal" evidence="16">
    <location>
        <begin position="1"/>
        <end position="99"/>
    </location>
</feature>
<dbReference type="GeneID" id="42003842"/>
<feature type="compositionally biased region" description="Pro residues" evidence="14">
    <location>
        <begin position="532"/>
        <end position="542"/>
    </location>
</feature>
<dbReference type="GO" id="GO:0035312">
    <property type="term" value="F:5'-3' DNA exonuclease activity"/>
    <property type="evidence" value="ECO:0007669"/>
    <property type="project" value="UniProtKB-UniRule"/>
</dbReference>
<dbReference type="InterPro" id="IPR029060">
    <property type="entry name" value="PIN-like_dom_sf"/>
</dbReference>
<dbReference type="GO" id="GO:0006310">
    <property type="term" value="P:DNA recombination"/>
    <property type="evidence" value="ECO:0007669"/>
    <property type="project" value="TreeGrafter"/>
</dbReference>
<organism evidence="17 18">
    <name type="scientific">Synchytrium microbalum</name>
    <dbReference type="NCBI Taxonomy" id="1806994"/>
    <lineage>
        <taxon>Eukaryota</taxon>
        <taxon>Fungi</taxon>
        <taxon>Fungi incertae sedis</taxon>
        <taxon>Chytridiomycota</taxon>
        <taxon>Chytridiomycota incertae sedis</taxon>
        <taxon>Chytridiomycetes</taxon>
        <taxon>Synchytriales</taxon>
        <taxon>Synchytriaceae</taxon>
        <taxon>Synchytrium</taxon>
    </lineage>
</organism>
<comment type="function">
    <text evidence="13">5'-&gt;3' double-stranded DNA exonuclease which may also possess a cryptic 3'-&gt;5' double-stranded DNA exonuclease activity. Functions in DNA mismatch repair.</text>
</comment>
<keyword evidence="9 13" id="KW-0267">Excision nuclease</keyword>
<dbReference type="InterPro" id="IPR008918">
    <property type="entry name" value="HhH2"/>
</dbReference>
<evidence type="ECO:0000256" key="7">
    <source>
        <dbReference type="ARBA" id="ARBA00022839"/>
    </source>
</evidence>
<dbReference type="PRINTS" id="PR00853">
    <property type="entry name" value="XPGRADSUPER"/>
</dbReference>
<keyword evidence="4 13" id="KW-0479">Metal-binding</keyword>
<dbReference type="Pfam" id="PF00867">
    <property type="entry name" value="XPG_I"/>
    <property type="match status" value="1"/>
</dbReference>
<evidence type="ECO:0000256" key="4">
    <source>
        <dbReference type="ARBA" id="ARBA00022723"/>
    </source>
</evidence>
<name>A0A507CBC3_9FUNG</name>
<dbReference type="EMBL" id="QEAO01000011">
    <property type="protein sequence ID" value="TPX34845.1"/>
    <property type="molecule type" value="Genomic_DNA"/>
</dbReference>
<dbReference type="InterPro" id="IPR036279">
    <property type="entry name" value="5-3_exonuclease_C_sf"/>
</dbReference>
<dbReference type="GO" id="GO:0003677">
    <property type="term" value="F:DNA binding"/>
    <property type="evidence" value="ECO:0007669"/>
    <property type="project" value="UniProtKB-UniRule"/>
</dbReference>
<keyword evidence="7 13" id="KW-0269">Exonuclease</keyword>
<evidence type="ECO:0000256" key="3">
    <source>
        <dbReference type="ARBA" id="ARBA00022722"/>
    </source>
</evidence>
<dbReference type="PROSITE" id="PS00842">
    <property type="entry name" value="XPG_2"/>
    <property type="match status" value="1"/>
</dbReference>
<evidence type="ECO:0000256" key="9">
    <source>
        <dbReference type="ARBA" id="ARBA00022881"/>
    </source>
</evidence>
<evidence type="ECO:0000256" key="2">
    <source>
        <dbReference type="ARBA" id="ARBA00010563"/>
    </source>
</evidence>
<keyword evidence="13" id="KW-0228">DNA excision</keyword>
<evidence type="ECO:0000256" key="13">
    <source>
        <dbReference type="RuleBase" id="RU910737"/>
    </source>
</evidence>
<evidence type="ECO:0000256" key="12">
    <source>
        <dbReference type="ARBA" id="ARBA00023242"/>
    </source>
</evidence>
<dbReference type="GO" id="GO:0005634">
    <property type="term" value="C:nucleus"/>
    <property type="evidence" value="ECO:0007669"/>
    <property type="project" value="UniProtKB-SubCell"/>
</dbReference>
<gene>
    <name evidence="17" type="ORF">SmJEL517_g02617</name>
</gene>
<keyword evidence="11 13" id="KW-0234">DNA repair</keyword>
<evidence type="ECO:0000256" key="14">
    <source>
        <dbReference type="SAM" id="MobiDB-lite"/>
    </source>
</evidence>
<comment type="caution">
    <text evidence="17">The sequence shown here is derived from an EMBL/GenBank/DDBJ whole genome shotgun (WGS) entry which is preliminary data.</text>
</comment>
<dbReference type="Proteomes" id="UP000319731">
    <property type="component" value="Unassembled WGS sequence"/>
</dbReference>
<dbReference type="InterPro" id="IPR006085">
    <property type="entry name" value="XPG_DNA_repair_N"/>
</dbReference>
<keyword evidence="8 13" id="KW-0460">Magnesium</keyword>
<dbReference type="InterPro" id="IPR006084">
    <property type="entry name" value="XPG/Rad2"/>
</dbReference>
<dbReference type="SMART" id="SM00484">
    <property type="entry name" value="XPGI"/>
    <property type="match status" value="1"/>
</dbReference>
<feature type="domain" description="XPG-I" evidence="15">
    <location>
        <begin position="138"/>
        <end position="209"/>
    </location>
</feature>
<feature type="region of interest" description="Disordered" evidence="14">
    <location>
        <begin position="532"/>
        <end position="553"/>
    </location>
</feature>
<dbReference type="SUPFAM" id="SSF47807">
    <property type="entry name" value="5' to 3' exonuclease, C-terminal subdomain"/>
    <property type="match status" value="1"/>
</dbReference>
<evidence type="ECO:0000256" key="6">
    <source>
        <dbReference type="ARBA" id="ARBA00022801"/>
    </source>
</evidence>
<accession>A0A507CBC3</accession>
<dbReference type="InterPro" id="IPR019974">
    <property type="entry name" value="XPG_CS"/>
</dbReference>
<keyword evidence="12 13" id="KW-0539">Nucleus</keyword>
<proteinExistence type="inferred from homology"/>
<dbReference type="FunFam" id="1.10.150.20:FF:000011">
    <property type="entry name" value="exonuclease 1"/>
    <property type="match status" value="1"/>
</dbReference>
<evidence type="ECO:0000259" key="16">
    <source>
        <dbReference type="SMART" id="SM00485"/>
    </source>
</evidence>
<dbReference type="SUPFAM" id="SSF88723">
    <property type="entry name" value="PIN domain-like"/>
    <property type="match status" value="1"/>
</dbReference>
<dbReference type="CDD" id="cd09908">
    <property type="entry name" value="H3TH_EXO1"/>
    <property type="match status" value="1"/>
</dbReference>
<evidence type="ECO:0000256" key="1">
    <source>
        <dbReference type="ARBA" id="ARBA00004123"/>
    </source>
</evidence>
<protein>
    <recommendedName>
        <fullName evidence="13">Exonuclease 1</fullName>
        <ecNumber evidence="13">3.1.-.-</ecNumber>
    </recommendedName>
</protein>
<dbReference type="SMART" id="SM00485">
    <property type="entry name" value="XPGN"/>
    <property type="match status" value="1"/>
</dbReference>
<dbReference type="SMART" id="SM00279">
    <property type="entry name" value="HhH2"/>
    <property type="match status" value="1"/>
</dbReference>
<evidence type="ECO:0000313" key="17">
    <source>
        <dbReference type="EMBL" id="TPX34845.1"/>
    </source>
</evidence>
<evidence type="ECO:0000259" key="15">
    <source>
        <dbReference type="SMART" id="SM00484"/>
    </source>
</evidence>
<sequence length="584" mass="64902">MGIQGLLPMLSKIYEPIHLADLKGLAVAVDTYVWLHRGAFGCAQDLVLGNPTTKYVGFVMRKVELLRQHGIHPVMVFDGGPLPIKAGTEEQRRKRRHETREKAIALLKAGKKSEAESCFQTCVDVTPRMAWEVIKELKKANVEYIVAPYEADAQLAFLSRTKHVAAIITEDSDLVVFGCERVVLKLDATGSGIQIRNSRLNEVFPRFWSQEKIRHMCILSGCDYIDSLPGMGLKTALKKMSKFETAYQFMKNTRNLGPVLSKMTIPKDYEESFRRADYTFLYQRVFDPESRGLVPLNPFPADLEEHLVDADFIGPNMTVEIARAIADAEVDPISRRYFESGLEIVTQPLVPRNSSMIRKPSHPANSGKENKEEPVTILSSQPGDRISDPVDSSKKRTLVADPLNEKPRKLLILDSRRVVPASTTVNGKETWSRHFPFFDVNMPLNGPYMGSDLEEKNSAGDHVSSNDKKDDAAGGGNERDIFSRPFMWSRSDTAGGRATPVAAPIPSSSVHPTPIRVANEIKRPFIFKKPVSTPPAAFPPPSKKGDVKPIPVKRSSGAGHAIFQSVLEKFKKPATSNDPFSINV</sequence>
<keyword evidence="5 13" id="KW-0227">DNA damage</keyword>
<comment type="subcellular location">
    <subcellularLocation>
        <location evidence="1 13">Nucleus</location>
    </subcellularLocation>
</comment>
<dbReference type="AlphaFoldDB" id="A0A507CBC3"/>
<dbReference type="Pfam" id="PF00752">
    <property type="entry name" value="XPG_N"/>
    <property type="match status" value="1"/>
</dbReference>
<dbReference type="Gene3D" id="3.40.50.1010">
    <property type="entry name" value="5'-nuclease"/>
    <property type="match status" value="1"/>
</dbReference>
<dbReference type="InterPro" id="IPR044752">
    <property type="entry name" value="PIN-like_EXO1"/>
</dbReference>
<reference evidence="17 18" key="1">
    <citation type="journal article" date="2019" name="Sci. Rep.">
        <title>Comparative genomics of chytrid fungi reveal insights into the obligate biotrophic and pathogenic lifestyle of Synchytrium endobioticum.</title>
        <authorList>
            <person name="van de Vossenberg B.T.L.H."/>
            <person name="Warris S."/>
            <person name="Nguyen H.D.T."/>
            <person name="van Gent-Pelzer M.P.E."/>
            <person name="Joly D.L."/>
            <person name="van de Geest H.C."/>
            <person name="Bonants P.J.M."/>
            <person name="Smith D.S."/>
            <person name="Levesque C.A."/>
            <person name="van der Lee T.A.J."/>
        </authorList>
    </citation>
    <scope>NUCLEOTIDE SEQUENCE [LARGE SCALE GENOMIC DNA]</scope>
    <source>
        <strain evidence="17 18">JEL517</strain>
    </source>
</reference>
<evidence type="ECO:0000256" key="5">
    <source>
        <dbReference type="ARBA" id="ARBA00022763"/>
    </source>
</evidence>
<dbReference type="PANTHER" id="PTHR11081:SF8">
    <property type="entry name" value="EXONUCLEASE 1"/>
    <property type="match status" value="1"/>
</dbReference>
<keyword evidence="10 13" id="KW-0238">DNA-binding</keyword>
<keyword evidence="18" id="KW-1185">Reference proteome</keyword>
<dbReference type="PANTHER" id="PTHR11081">
    <property type="entry name" value="FLAP ENDONUCLEASE FAMILY MEMBER"/>
    <property type="match status" value="1"/>
</dbReference>
<feature type="region of interest" description="Disordered" evidence="14">
    <location>
        <begin position="353"/>
        <end position="395"/>
    </location>
</feature>
<feature type="compositionally biased region" description="Basic and acidic residues" evidence="14">
    <location>
        <begin position="385"/>
        <end position="394"/>
    </location>
</feature>
<dbReference type="EC" id="3.1.-.-" evidence="13"/>
<dbReference type="InterPro" id="IPR037315">
    <property type="entry name" value="EXO1_H3TH"/>
</dbReference>
<dbReference type="STRING" id="1806994.A0A507CBC3"/>
<dbReference type="Gene3D" id="1.10.150.20">
    <property type="entry name" value="5' to 3' exonuclease, C-terminal subdomain"/>
    <property type="match status" value="1"/>
</dbReference>
<evidence type="ECO:0000256" key="11">
    <source>
        <dbReference type="ARBA" id="ARBA00023204"/>
    </source>
</evidence>
<comment type="cofactor">
    <cofactor evidence="13">
        <name>Mg(2+)</name>
        <dbReference type="ChEBI" id="CHEBI:18420"/>
    </cofactor>
    <text evidence="13">Binds 2 magnesium ions per subunit. They probably participate in the reaction catalyzed by the enzyme. May bind an additional third magnesium ion after substrate binding.</text>
</comment>
<comment type="similarity">
    <text evidence="2 13">Belongs to the XPG/RAD2 endonuclease family. EXO1 subfamily.</text>
</comment>